<dbReference type="Proteomes" id="UP000324222">
    <property type="component" value="Unassembled WGS sequence"/>
</dbReference>
<reference evidence="1 2" key="1">
    <citation type="submission" date="2019-05" db="EMBL/GenBank/DDBJ databases">
        <title>Another draft genome of Portunus trituberculatus and its Hox gene families provides insights of decapod evolution.</title>
        <authorList>
            <person name="Jeong J.-H."/>
            <person name="Song I."/>
            <person name="Kim S."/>
            <person name="Choi T."/>
            <person name="Kim D."/>
            <person name="Ryu S."/>
            <person name="Kim W."/>
        </authorList>
    </citation>
    <scope>NUCLEOTIDE SEQUENCE [LARGE SCALE GENOMIC DNA]</scope>
    <source>
        <tissue evidence="1">Muscle</tissue>
    </source>
</reference>
<evidence type="ECO:0000313" key="2">
    <source>
        <dbReference type="Proteomes" id="UP000324222"/>
    </source>
</evidence>
<dbReference type="AlphaFoldDB" id="A0A5B7K0C9"/>
<proteinExistence type="predicted"/>
<gene>
    <name evidence="1" type="ORF">E2C01_094273</name>
</gene>
<keyword evidence="2" id="KW-1185">Reference proteome</keyword>
<name>A0A5B7K0C9_PORTR</name>
<evidence type="ECO:0000313" key="1">
    <source>
        <dbReference type="EMBL" id="MPC98887.1"/>
    </source>
</evidence>
<dbReference type="EMBL" id="VSRR010116020">
    <property type="protein sequence ID" value="MPC98887.1"/>
    <property type="molecule type" value="Genomic_DNA"/>
</dbReference>
<organism evidence="1 2">
    <name type="scientific">Portunus trituberculatus</name>
    <name type="common">Swimming crab</name>
    <name type="synonym">Neptunus trituberculatus</name>
    <dbReference type="NCBI Taxonomy" id="210409"/>
    <lineage>
        <taxon>Eukaryota</taxon>
        <taxon>Metazoa</taxon>
        <taxon>Ecdysozoa</taxon>
        <taxon>Arthropoda</taxon>
        <taxon>Crustacea</taxon>
        <taxon>Multicrustacea</taxon>
        <taxon>Malacostraca</taxon>
        <taxon>Eumalacostraca</taxon>
        <taxon>Eucarida</taxon>
        <taxon>Decapoda</taxon>
        <taxon>Pleocyemata</taxon>
        <taxon>Brachyura</taxon>
        <taxon>Eubrachyura</taxon>
        <taxon>Portunoidea</taxon>
        <taxon>Portunidae</taxon>
        <taxon>Portuninae</taxon>
        <taxon>Portunus</taxon>
    </lineage>
</organism>
<comment type="caution">
    <text evidence="1">The sequence shown here is derived from an EMBL/GenBank/DDBJ whole genome shotgun (WGS) entry which is preliminary data.</text>
</comment>
<sequence length="34" mass="3884">MLTRIPVKTTIMYKSEQGMSAAPCVQSITRRTRQ</sequence>
<protein>
    <submittedName>
        <fullName evidence="1">Uncharacterized protein</fullName>
    </submittedName>
</protein>
<accession>A0A5B7K0C9</accession>